<keyword evidence="4" id="KW-0597">Phosphoprotein</keyword>
<evidence type="ECO:0000256" key="1">
    <source>
        <dbReference type="ARBA" id="ARBA00000085"/>
    </source>
</evidence>
<keyword evidence="16" id="KW-1185">Reference proteome</keyword>
<keyword evidence="5" id="KW-0808">Transferase</keyword>
<dbReference type="InterPro" id="IPR004358">
    <property type="entry name" value="Sig_transdc_His_kin-like_C"/>
</dbReference>
<proteinExistence type="predicted"/>
<dbReference type="SUPFAM" id="SSF47384">
    <property type="entry name" value="Homodimeric domain of signal transducing histidine kinase"/>
    <property type="match status" value="1"/>
</dbReference>
<feature type="domain" description="Histidine kinase" evidence="13">
    <location>
        <begin position="251"/>
        <end position="461"/>
    </location>
</feature>
<evidence type="ECO:0000256" key="7">
    <source>
        <dbReference type="ARBA" id="ARBA00022777"/>
    </source>
</evidence>
<dbReference type="PROSITE" id="PS50885">
    <property type="entry name" value="HAMP"/>
    <property type="match status" value="1"/>
</dbReference>
<dbReference type="InterPro" id="IPR003660">
    <property type="entry name" value="HAMP_dom"/>
</dbReference>
<keyword evidence="8 12" id="KW-1133">Transmembrane helix</keyword>
<dbReference type="SUPFAM" id="SSF158472">
    <property type="entry name" value="HAMP domain-like"/>
    <property type="match status" value="1"/>
</dbReference>
<dbReference type="InterPro" id="IPR050428">
    <property type="entry name" value="TCS_sensor_his_kinase"/>
</dbReference>
<dbReference type="InterPro" id="IPR003594">
    <property type="entry name" value="HATPase_dom"/>
</dbReference>
<dbReference type="Gene3D" id="6.10.340.10">
    <property type="match status" value="1"/>
</dbReference>
<dbReference type="SMART" id="SM00304">
    <property type="entry name" value="HAMP"/>
    <property type="match status" value="1"/>
</dbReference>
<dbReference type="SUPFAM" id="SSF55874">
    <property type="entry name" value="ATPase domain of HSP90 chaperone/DNA topoisomerase II/histidine kinase"/>
    <property type="match status" value="1"/>
</dbReference>
<keyword evidence="7 15" id="KW-0418">Kinase</keyword>
<dbReference type="InterPro" id="IPR003661">
    <property type="entry name" value="HisK_dim/P_dom"/>
</dbReference>
<dbReference type="CDD" id="cd00075">
    <property type="entry name" value="HATPase"/>
    <property type="match status" value="1"/>
</dbReference>
<evidence type="ECO:0000256" key="8">
    <source>
        <dbReference type="ARBA" id="ARBA00022989"/>
    </source>
</evidence>
<evidence type="ECO:0000313" key="16">
    <source>
        <dbReference type="Proteomes" id="UP000805614"/>
    </source>
</evidence>
<comment type="subcellular location">
    <subcellularLocation>
        <location evidence="2">Cell membrane</location>
    </subcellularLocation>
</comment>
<sequence>MRRLTLRSRLTILTATAVAVAVAACAGASWLLTRNELYRQIDRSLTEIPFGRREPAGSPPRPDGSLQNTLRNCSSEPADPVLSPLRFTAQVIKPDGTSCVMPGSPHALVITDHDREVARGLHDDVFRDGATTDGIPMRVLTRPMPDGTTVSIALPLKEVQRSLRNLALLLIPVSLFGVLGAASAGLLIARAALRPVDELTGVVVHIARTEDLDTVIPVSGNDEIARLGGSFNTMTRALAASRDRQRALIADAGHELRTPLTSLRTNIDLLLRSESTGRDLPAETKHRLLVSVKAQLHELSSLVGDLLELARPDRGERATEVVALHHVVDRAVGRARLRGLGLRLDAAVEPWHVHGDAGQLERAVMNLLDNAVKFSPLGGTVDVRLRGGELTVRDQGPGIPAEDLPHVFDRFWRSPSARSLPGSGLGLSIVALVVRESGGNVSLGPAPGGGTLARVRLPGVSDEVLASS</sequence>
<accession>A0ABR7LPL1</accession>
<evidence type="ECO:0000259" key="13">
    <source>
        <dbReference type="PROSITE" id="PS50109"/>
    </source>
</evidence>
<evidence type="ECO:0000256" key="3">
    <source>
        <dbReference type="ARBA" id="ARBA00012438"/>
    </source>
</evidence>
<dbReference type="Pfam" id="PF00512">
    <property type="entry name" value="HisKA"/>
    <property type="match status" value="1"/>
</dbReference>
<dbReference type="CDD" id="cd06225">
    <property type="entry name" value="HAMP"/>
    <property type="match status" value="1"/>
</dbReference>
<protein>
    <recommendedName>
        <fullName evidence="3">histidine kinase</fullName>
        <ecNumber evidence="3">2.7.13.3</ecNumber>
    </recommendedName>
</protein>
<dbReference type="PROSITE" id="PS50109">
    <property type="entry name" value="HIS_KIN"/>
    <property type="match status" value="1"/>
</dbReference>
<dbReference type="GO" id="GO:0016301">
    <property type="term" value="F:kinase activity"/>
    <property type="evidence" value="ECO:0007669"/>
    <property type="project" value="UniProtKB-KW"/>
</dbReference>
<dbReference type="InterPro" id="IPR005467">
    <property type="entry name" value="His_kinase_dom"/>
</dbReference>
<dbReference type="InterPro" id="IPR036097">
    <property type="entry name" value="HisK_dim/P_sf"/>
</dbReference>
<keyword evidence="6 12" id="KW-0812">Transmembrane</keyword>
<keyword evidence="10 12" id="KW-0472">Membrane</keyword>
<evidence type="ECO:0000259" key="14">
    <source>
        <dbReference type="PROSITE" id="PS50885"/>
    </source>
</evidence>
<dbReference type="Pfam" id="PF00672">
    <property type="entry name" value="HAMP"/>
    <property type="match status" value="1"/>
</dbReference>
<dbReference type="SMART" id="SM00388">
    <property type="entry name" value="HisKA"/>
    <property type="match status" value="1"/>
</dbReference>
<comment type="catalytic activity">
    <reaction evidence="1">
        <text>ATP + protein L-histidine = ADP + protein N-phospho-L-histidine.</text>
        <dbReference type="EC" id="2.7.13.3"/>
    </reaction>
</comment>
<dbReference type="PANTHER" id="PTHR45436:SF5">
    <property type="entry name" value="SENSOR HISTIDINE KINASE TRCS"/>
    <property type="match status" value="1"/>
</dbReference>
<dbReference type="EMBL" id="JABVEC010000008">
    <property type="protein sequence ID" value="MBC6466422.1"/>
    <property type="molecule type" value="Genomic_DNA"/>
</dbReference>
<dbReference type="Gene3D" id="3.30.565.10">
    <property type="entry name" value="Histidine kinase-like ATPase, C-terminal domain"/>
    <property type="match status" value="1"/>
</dbReference>
<gene>
    <name evidence="15" type="ORF">HKK74_13035</name>
</gene>
<reference evidence="15 16" key="1">
    <citation type="submission" date="2020-06" db="EMBL/GenBank/DDBJ databases">
        <title>Actinomadura xiongansis sp. nov., isolated from soil of Baiyangdian.</title>
        <authorList>
            <person name="Zhang X."/>
        </authorList>
    </citation>
    <scope>NUCLEOTIDE SEQUENCE [LARGE SCALE GENOMIC DNA]</scope>
    <source>
        <strain evidence="15 16">HBUM206468</strain>
    </source>
</reference>
<evidence type="ECO:0000256" key="12">
    <source>
        <dbReference type="SAM" id="Phobius"/>
    </source>
</evidence>
<dbReference type="SMART" id="SM00387">
    <property type="entry name" value="HATPase_c"/>
    <property type="match status" value="1"/>
</dbReference>
<evidence type="ECO:0000256" key="5">
    <source>
        <dbReference type="ARBA" id="ARBA00022679"/>
    </source>
</evidence>
<evidence type="ECO:0000256" key="11">
    <source>
        <dbReference type="SAM" id="MobiDB-lite"/>
    </source>
</evidence>
<dbReference type="InterPro" id="IPR036890">
    <property type="entry name" value="HATPase_C_sf"/>
</dbReference>
<dbReference type="Pfam" id="PF02518">
    <property type="entry name" value="HATPase_c"/>
    <property type="match status" value="1"/>
</dbReference>
<dbReference type="Gene3D" id="1.10.287.130">
    <property type="match status" value="1"/>
</dbReference>
<keyword evidence="9" id="KW-0902">Two-component regulatory system</keyword>
<evidence type="ECO:0000256" key="9">
    <source>
        <dbReference type="ARBA" id="ARBA00023012"/>
    </source>
</evidence>
<dbReference type="PRINTS" id="PR00344">
    <property type="entry name" value="BCTRLSENSOR"/>
</dbReference>
<evidence type="ECO:0000256" key="2">
    <source>
        <dbReference type="ARBA" id="ARBA00004236"/>
    </source>
</evidence>
<name>A0ABR7LPL1_9ACTN</name>
<comment type="caution">
    <text evidence="15">The sequence shown here is derived from an EMBL/GenBank/DDBJ whole genome shotgun (WGS) entry which is preliminary data.</text>
</comment>
<dbReference type="PANTHER" id="PTHR45436">
    <property type="entry name" value="SENSOR HISTIDINE KINASE YKOH"/>
    <property type="match status" value="1"/>
</dbReference>
<evidence type="ECO:0000256" key="10">
    <source>
        <dbReference type="ARBA" id="ARBA00023136"/>
    </source>
</evidence>
<dbReference type="CDD" id="cd00082">
    <property type="entry name" value="HisKA"/>
    <property type="match status" value="1"/>
</dbReference>
<organism evidence="15 16">
    <name type="scientific">Actinomadura alba</name>
    <dbReference type="NCBI Taxonomy" id="406431"/>
    <lineage>
        <taxon>Bacteria</taxon>
        <taxon>Bacillati</taxon>
        <taxon>Actinomycetota</taxon>
        <taxon>Actinomycetes</taxon>
        <taxon>Streptosporangiales</taxon>
        <taxon>Thermomonosporaceae</taxon>
        <taxon>Actinomadura</taxon>
    </lineage>
</organism>
<dbReference type="EC" id="2.7.13.3" evidence="3"/>
<feature type="region of interest" description="Disordered" evidence="11">
    <location>
        <begin position="49"/>
        <end position="77"/>
    </location>
</feature>
<feature type="transmembrane region" description="Helical" evidence="12">
    <location>
        <begin position="166"/>
        <end position="189"/>
    </location>
</feature>
<feature type="compositionally biased region" description="Polar residues" evidence="11">
    <location>
        <begin position="65"/>
        <end position="75"/>
    </location>
</feature>
<evidence type="ECO:0000256" key="4">
    <source>
        <dbReference type="ARBA" id="ARBA00022553"/>
    </source>
</evidence>
<evidence type="ECO:0000313" key="15">
    <source>
        <dbReference type="EMBL" id="MBC6466422.1"/>
    </source>
</evidence>
<dbReference type="Proteomes" id="UP000805614">
    <property type="component" value="Unassembled WGS sequence"/>
</dbReference>
<feature type="domain" description="HAMP" evidence="14">
    <location>
        <begin position="190"/>
        <end position="243"/>
    </location>
</feature>
<evidence type="ECO:0000256" key="6">
    <source>
        <dbReference type="ARBA" id="ARBA00022692"/>
    </source>
</evidence>
<dbReference type="PROSITE" id="PS51257">
    <property type="entry name" value="PROKAR_LIPOPROTEIN"/>
    <property type="match status" value="1"/>
</dbReference>